<evidence type="ECO:0000256" key="3">
    <source>
        <dbReference type="ARBA" id="ARBA00022801"/>
    </source>
</evidence>
<sequence>MVFGDSDRYRGDTAAEPVTLKVLVVGGLGVGKTTLVGSVSEIGPLRTEELLGETGRPFDAPGGTGAGRAATVAMDFGRITLGGSLTLCLLGAPSRGGSRRLWDELVEGALGAVVLVDPRRLEDCFGAVDHFERHAVPFAVAVNRFDGADHHPPEAVRAALGLDAEVPVLPCDARERDSVRRVLLSVVEHAMLAGAARRRDAVG</sequence>
<keyword evidence="3" id="KW-0378">Hydrolase</keyword>
<dbReference type="SUPFAM" id="SSF52540">
    <property type="entry name" value="P-loop containing nucleoside triphosphate hydrolases"/>
    <property type="match status" value="1"/>
</dbReference>
<proteinExistence type="inferred from homology"/>
<evidence type="ECO:0000313" key="6">
    <source>
        <dbReference type="Proteomes" id="UP001501638"/>
    </source>
</evidence>
<reference evidence="5 6" key="1">
    <citation type="journal article" date="2019" name="Int. J. Syst. Evol. Microbiol.">
        <title>The Global Catalogue of Microorganisms (GCM) 10K type strain sequencing project: providing services to taxonomists for standard genome sequencing and annotation.</title>
        <authorList>
            <consortium name="The Broad Institute Genomics Platform"/>
            <consortium name="The Broad Institute Genome Sequencing Center for Infectious Disease"/>
            <person name="Wu L."/>
            <person name="Ma J."/>
        </authorList>
    </citation>
    <scope>NUCLEOTIDE SEQUENCE [LARGE SCALE GENOMIC DNA]</scope>
    <source>
        <strain evidence="5 6">JCM 6305</strain>
    </source>
</reference>
<dbReference type="InterPro" id="IPR052705">
    <property type="entry name" value="Gliding_Motility_GTPase"/>
</dbReference>
<keyword evidence="6" id="KW-1185">Reference proteome</keyword>
<keyword evidence="2" id="KW-0547">Nucleotide-binding</keyword>
<evidence type="ECO:0000256" key="4">
    <source>
        <dbReference type="ARBA" id="ARBA00023134"/>
    </source>
</evidence>
<evidence type="ECO:0000313" key="5">
    <source>
        <dbReference type="EMBL" id="GAA2431193.1"/>
    </source>
</evidence>
<dbReference type="Pfam" id="PF03029">
    <property type="entry name" value="ATP_bind_1"/>
    <property type="match status" value="1"/>
</dbReference>
<dbReference type="Gene3D" id="3.40.50.300">
    <property type="entry name" value="P-loop containing nucleotide triphosphate hydrolases"/>
    <property type="match status" value="1"/>
</dbReference>
<organism evidence="5 6">
    <name type="scientific">Streptomyces macrosporus</name>
    <dbReference type="NCBI Taxonomy" id="44032"/>
    <lineage>
        <taxon>Bacteria</taxon>
        <taxon>Bacillati</taxon>
        <taxon>Actinomycetota</taxon>
        <taxon>Actinomycetes</taxon>
        <taxon>Kitasatosporales</taxon>
        <taxon>Streptomycetaceae</taxon>
        <taxon>Streptomyces</taxon>
    </lineage>
</organism>
<comment type="caution">
    <text evidence="5">The sequence shown here is derived from an EMBL/GenBank/DDBJ whole genome shotgun (WGS) entry which is preliminary data.</text>
</comment>
<accession>A0ABN3JIS6</accession>
<dbReference type="Proteomes" id="UP001501638">
    <property type="component" value="Unassembled WGS sequence"/>
</dbReference>
<dbReference type="InterPro" id="IPR027417">
    <property type="entry name" value="P-loop_NTPase"/>
</dbReference>
<dbReference type="InterPro" id="IPR004130">
    <property type="entry name" value="Gpn"/>
</dbReference>
<evidence type="ECO:0000256" key="2">
    <source>
        <dbReference type="ARBA" id="ARBA00022741"/>
    </source>
</evidence>
<evidence type="ECO:0000256" key="1">
    <source>
        <dbReference type="ARBA" id="ARBA00005290"/>
    </source>
</evidence>
<protein>
    <submittedName>
        <fullName evidence="5">ATP/GTP-binding protein</fullName>
    </submittedName>
</protein>
<dbReference type="PANTHER" id="PTHR42708:SF1">
    <property type="entry name" value="GLIDING MOTILITY PROTEIN MGLA"/>
    <property type="match status" value="1"/>
</dbReference>
<dbReference type="RefSeq" id="WP_344321095.1">
    <property type="nucleotide sequence ID" value="NZ_BAAASZ010000009.1"/>
</dbReference>
<name>A0ABN3JIS6_9ACTN</name>
<dbReference type="PANTHER" id="PTHR42708">
    <property type="entry name" value="ATP/GTP-BINDING PROTEIN-RELATED"/>
    <property type="match status" value="1"/>
</dbReference>
<comment type="similarity">
    <text evidence="1">Belongs to the GPN-loop GTPase family.</text>
</comment>
<keyword evidence="4" id="KW-0342">GTP-binding</keyword>
<dbReference type="EMBL" id="BAAASZ010000009">
    <property type="protein sequence ID" value="GAA2431193.1"/>
    <property type="molecule type" value="Genomic_DNA"/>
</dbReference>
<gene>
    <name evidence="5" type="ORF">GCM10010405_12570</name>
</gene>